<dbReference type="GeneID" id="5143002"/>
<evidence type="ECO:0000256" key="2">
    <source>
        <dbReference type="ARBA" id="ARBA00022475"/>
    </source>
</evidence>
<feature type="transmembrane region" description="Helical" evidence="6">
    <location>
        <begin position="96"/>
        <end position="117"/>
    </location>
</feature>
<feature type="transmembrane region" description="Helical" evidence="6">
    <location>
        <begin position="258"/>
        <end position="281"/>
    </location>
</feature>
<evidence type="ECO:0000313" key="7">
    <source>
        <dbReference type="EMBL" id="CAJ37104.1"/>
    </source>
</evidence>
<dbReference type="RefSeq" id="WP_012035467.1">
    <property type="nucleotide sequence ID" value="NC_009464.1"/>
</dbReference>
<proteinExistence type="predicted"/>
<dbReference type="Proteomes" id="UP000000663">
    <property type="component" value="Chromosome"/>
</dbReference>
<protein>
    <submittedName>
        <fullName evidence="7">Oligosaccharide repeat unit transporter</fullName>
    </submittedName>
</protein>
<dbReference type="STRING" id="351160.RCIX1939"/>
<keyword evidence="8" id="KW-1185">Reference proteome</keyword>
<feature type="transmembrane region" description="Helical" evidence="6">
    <location>
        <begin position="56"/>
        <end position="75"/>
    </location>
</feature>
<feature type="transmembrane region" description="Helical" evidence="6">
    <location>
        <begin position="23"/>
        <end position="44"/>
    </location>
</feature>
<feature type="transmembrane region" description="Helical" evidence="6">
    <location>
        <begin position="129"/>
        <end position="151"/>
    </location>
</feature>
<dbReference type="eggNOG" id="arCOG02213">
    <property type="taxonomic scope" value="Archaea"/>
</dbReference>
<sequence length="414" mass="46038">MALADVNLAGFVRKGLNIQLYKNSFFIITTRFLTVVTGFVFWLVAARLYSIENVGLATALFSAATLILQFSTFGLENSIMRFFGSHDKNKVINTSLIVTTVSAFIFGLVYIMIAGIVSPDLGFIQEPLYGTIFLFFVIISSVVMVTGSAFVGLRKAEYALSQNIVLMSRIVFLVPLFFLGAIGILSAIGIAYVLVCILVFYQMRKFVRFAWDVDYGFLQKYKSFFSGNYISNMLYNATYSITPILVLNILGEVAAAKYYIAFTIGCFFFQIPYSVGTSLLVEGSHGESLRKNAFRALGIIYAILIPANIFIYFFGSSVLALFGAQYVESTDLLRIIAFSSFFFAIYALMIPIQNVRMKVRSVLTLNVVLFVLFAGLSCIFLIYFGVVGVGYAMLTTYLIMALIVLGIIKMEGWL</sequence>
<evidence type="ECO:0000256" key="6">
    <source>
        <dbReference type="SAM" id="Phobius"/>
    </source>
</evidence>
<name>Q0W3D9_METAR</name>
<dbReference type="PANTHER" id="PTHR30250:SF11">
    <property type="entry name" value="O-ANTIGEN TRANSPORTER-RELATED"/>
    <property type="match status" value="1"/>
</dbReference>
<evidence type="ECO:0000256" key="3">
    <source>
        <dbReference type="ARBA" id="ARBA00022692"/>
    </source>
</evidence>
<evidence type="ECO:0000256" key="1">
    <source>
        <dbReference type="ARBA" id="ARBA00004651"/>
    </source>
</evidence>
<dbReference type="PANTHER" id="PTHR30250">
    <property type="entry name" value="PST FAMILY PREDICTED COLANIC ACID TRANSPORTER"/>
    <property type="match status" value="1"/>
</dbReference>
<evidence type="ECO:0000313" key="8">
    <source>
        <dbReference type="Proteomes" id="UP000000663"/>
    </source>
</evidence>
<evidence type="ECO:0000256" key="5">
    <source>
        <dbReference type="ARBA" id="ARBA00023136"/>
    </source>
</evidence>
<feature type="transmembrane region" description="Helical" evidence="6">
    <location>
        <begin position="389"/>
        <end position="408"/>
    </location>
</feature>
<accession>Q0W3D9</accession>
<dbReference type="InterPro" id="IPR050833">
    <property type="entry name" value="Poly_Biosynth_Transport"/>
</dbReference>
<feature type="transmembrane region" description="Helical" evidence="6">
    <location>
        <begin position="293"/>
        <end position="326"/>
    </location>
</feature>
<feature type="transmembrane region" description="Helical" evidence="6">
    <location>
        <begin position="332"/>
        <end position="350"/>
    </location>
</feature>
<feature type="transmembrane region" description="Helical" evidence="6">
    <location>
        <begin position="362"/>
        <end position="383"/>
    </location>
</feature>
<dbReference type="KEGG" id="rci:RCIX1939"/>
<keyword evidence="4 6" id="KW-1133">Transmembrane helix</keyword>
<feature type="transmembrane region" description="Helical" evidence="6">
    <location>
        <begin position="172"/>
        <end position="201"/>
    </location>
</feature>
<gene>
    <name evidence="7" type="ORF">RCIX1939</name>
</gene>
<evidence type="ECO:0000256" key="4">
    <source>
        <dbReference type="ARBA" id="ARBA00022989"/>
    </source>
</evidence>
<dbReference type="OrthoDB" id="101719at2157"/>
<organism evidence="7 8">
    <name type="scientific">Methanocella arvoryzae (strain DSM 22066 / NBRC 105507 / MRE50)</name>
    <dbReference type="NCBI Taxonomy" id="351160"/>
    <lineage>
        <taxon>Archaea</taxon>
        <taxon>Methanobacteriati</taxon>
        <taxon>Methanobacteriota</taxon>
        <taxon>Stenosarchaea group</taxon>
        <taxon>Methanomicrobia</taxon>
        <taxon>Methanocellales</taxon>
        <taxon>Methanocellaceae</taxon>
        <taxon>Methanocella</taxon>
    </lineage>
</organism>
<keyword evidence="3 6" id="KW-0812">Transmembrane</keyword>
<dbReference type="GO" id="GO:0005886">
    <property type="term" value="C:plasma membrane"/>
    <property type="evidence" value="ECO:0007669"/>
    <property type="project" value="UniProtKB-SubCell"/>
</dbReference>
<reference evidence="7 8" key="1">
    <citation type="journal article" date="2006" name="Science">
        <title>Genome of rice cluster I archaea -- the key methane producers in the rice rhizosphere.</title>
        <authorList>
            <person name="Erkel C."/>
            <person name="Kube M."/>
            <person name="Reinhardt R."/>
            <person name="Liesack W."/>
        </authorList>
    </citation>
    <scope>NUCLEOTIDE SEQUENCE [LARGE SCALE GENOMIC DNA]</scope>
    <source>
        <strain evidence="8">DSM 22066 / NBRC 105507 / MRE50</strain>
    </source>
</reference>
<comment type="subcellular location">
    <subcellularLocation>
        <location evidence="1">Cell membrane</location>
        <topology evidence="1">Multi-pass membrane protein</topology>
    </subcellularLocation>
</comment>
<dbReference type="EMBL" id="AM114193">
    <property type="protein sequence ID" value="CAJ37104.1"/>
    <property type="molecule type" value="Genomic_DNA"/>
</dbReference>
<keyword evidence="2" id="KW-1003">Cell membrane</keyword>
<dbReference type="AlphaFoldDB" id="Q0W3D9"/>
<keyword evidence="5 6" id="KW-0472">Membrane</keyword>